<dbReference type="Proteomes" id="UP000076234">
    <property type="component" value="Chromosome"/>
</dbReference>
<evidence type="ECO:0000256" key="2">
    <source>
        <dbReference type="ARBA" id="ARBA00022723"/>
    </source>
</evidence>
<dbReference type="SUPFAM" id="SSF51316">
    <property type="entry name" value="Mss4-like"/>
    <property type="match status" value="1"/>
</dbReference>
<protein>
    <submittedName>
        <fullName evidence="6">Aldehyde-activating protein</fullName>
    </submittedName>
</protein>
<dbReference type="KEGG" id="ster:AOA14_01410"/>
<dbReference type="GO" id="GO:0016846">
    <property type="term" value="F:carbon-sulfur lyase activity"/>
    <property type="evidence" value="ECO:0007669"/>
    <property type="project" value="InterPro"/>
</dbReference>
<dbReference type="InterPro" id="IPR011057">
    <property type="entry name" value="Mss4-like_sf"/>
</dbReference>
<evidence type="ECO:0000313" key="6">
    <source>
        <dbReference type="EMBL" id="AMU93257.1"/>
    </source>
</evidence>
<dbReference type="InterPro" id="IPR006913">
    <property type="entry name" value="CENP-V/GFA"/>
</dbReference>
<dbReference type="Pfam" id="PF04828">
    <property type="entry name" value="GFA"/>
    <property type="match status" value="1"/>
</dbReference>
<evidence type="ECO:0000256" key="4">
    <source>
        <dbReference type="ARBA" id="ARBA00023239"/>
    </source>
</evidence>
<comment type="similarity">
    <text evidence="1">Belongs to the Gfa family.</text>
</comment>
<reference evidence="6 7" key="2">
    <citation type="journal article" date="2016" name="Genome Announc.">
        <title>Complete Genome Sequence of Sphingopyxis terrae Strain 203-1 (NBRC 111660), a Polyethylene Glycol Degrader.</title>
        <authorList>
            <person name="Ohtsubo Y."/>
            <person name="Nonoyama S."/>
            <person name="Nagata Y."/>
            <person name="Numata M."/>
            <person name="Tsuchikane K."/>
            <person name="Hosoyama A."/>
            <person name="Yamazoe A."/>
            <person name="Tsuda M."/>
            <person name="Fujita N."/>
            <person name="Kawai F."/>
        </authorList>
    </citation>
    <scope>NUCLEOTIDE SEQUENCE [LARGE SCALE GENOMIC DNA]</scope>
    <source>
        <strain evidence="6 7">203-1</strain>
    </source>
</reference>
<evidence type="ECO:0000256" key="3">
    <source>
        <dbReference type="ARBA" id="ARBA00022833"/>
    </source>
</evidence>
<dbReference type="PANTHER" id="PTHR33337">
    <property type="entry name" value="GFA DOMAIN-CONTAINING PROTEIN"/>
    <property type="match status" value="1"/>
</dbReference>
<dbReference type="AlphaFoldDB" id="A0A142VVE9"/>
<keyword evidence="3" id="KW-0862">Zinc</keyword>
<dbReference type="RefSeq" id="WP_062900472.1">
    <property type="nucleotide sequence ID" value="NZ_CP013342.1"/>
</dbReference>
<keyword evidence="2" id="KW-0479">Metal-binding</keyword>
<accession>A0A142VVE9</accession>
<evidence type="ECO:0000313" key="7">
    <source>
        <dbReference type="Proteomes" id="UP000076234"/>
    </source>
</evidence>
<keyword evidence="4" id="KW-0456">Lyase</keyword>
<feature type="domain" description="CENP-V/GFA" evidence="5">
    <location>
        <begin position="8"/>
        <end position="122"/>
    </location>
</feature>
<name>A0A142VVE9_9SPHN</name>
<dbReference type="GO" id="GO:0046872">
    <property type="term" value="F:metal ion binding"/>
    <property type="evidence" value="ECO:0007669"/>
    <property type="project" value="UniProtKB-KW"/>
</dbReference>
<dbReference type="PROSITE" id="PS51891">
    <property type="entry name" value="CENP_V_GFA"/>
    <property type="match status" value="1"/>
</dbReference>
<reference evidence="7" key="1">
    <citation type="submission" date="2015-11" db="EMBL/GenBank/DDBJ databases">
        <title>Complete genome sequence of a polyethylene glycol-degrading strain Sphingopyxis terrae strain 203-1 (NBRC 15098).</title>
        <authorList>
            <person name="Yoshiyuki O."/>
            <person name="Shouta N."/>
            <person name="Nagata Y."/>
            <person name="Numata M."/>
            <person name="Tsuchikane K."/>
            <person name="Hosoyama A."/>
            <person name="Yamazoe A."/>
            <person name="Tsuda M."/>
            <person name="Fujita N."/>
            <person name="Kawai F."/>
        </authorList>
    </citation>
    <scope>NUCLEOTIDE SEQUENCE [LARGE SCALE GENOMIC DNA]</scope>
    <source>
        <strain evidence="7">203-1</strain>
    </source>
</reference>
<organism evidence="6 7">
    <name type="scientific">Sphingopyxis terrae subsp. terrae NBRC 15098</name>
    <dbReference type="NCBI Taxonomy" id="1219058"/>
    <lineage>
        <taxon>Bacteria</taxon>
        <taxon>Pseudomonadati</taxon>
        <taxon>Pseudomonadota</taxon>
        <taxon>Alphaproteobacteria</taxon>
        <taxon>Sphingomonadales</taxon>
        <taxon>Sphingomonadaceae</taxon>
        <taxon>Sphingopyxis</taxon>
    </lineage>
</organism>
<sequence length="138" mass="15006">MTDSPARASGQCHCGAIRYSMPTAVEHHALCHCSDCRRHAGAPMVGWALVAQADLELSGTPKVYASSEHGRRHFCGDCGTGLFYTNDQIFPGKIDVQSGTLDDPDLIPAGAQIQVAERIGWMEKLDEMPSFVRYPGQE</sequence>
<evidence type="ECO:0000259" key="5">
    <source>
        <dbReference type="PROSITE" id="PS51891"/>
    </source>
</evidence>
<dbReference type="EMBL" id="CP013342">
    <property type="protein sequence ID" value="AMU93257.1"/>
    <property type="molecule type" value="Genomic_DNA"/>
</dbReference>
<dbReference type="PANTHER" id="PTHR33337:SF40">
    <property type="entry name" value="CENP-V_GFA DOMAIN-CONTAINING PROTEIN-RELATED"/>
    <property type="match status" value="1"/>
</dbReference>
<dbReference type="STRING" id="1219058.AOA14_01410"/>
<proteinExistence type="inferred from homology"/>
<evidence type="ECO:0000256" key="1">
    <source>
        <dbReference type="ARBA" id="ARBA00005495"/>
    </source>
</evidence>
<gene>
    <name evidence="6" type="ORF">AOA14_01410</name>
</gene>
<dbReference type="Gene3D" id="3.90.1590.10">
    <property type="entry name" value="glutathione-dependent formaldehyde- activating enzyme (gfa)"/>
    <property type="match status" value="1"/>
</dbReference>